<name>A0A9P0N3Z0_SPOLI</name>
<feature type="compositionally biased region" description="Polar residues" evidence="1">
    <location>
        <begin position="465"/>
        <end position="484"/>
    </location>
</feature>
<dbReference type="EMBL" id="LR824561">
    <property type="protein sequence ID" value="CAH1643877.1"/>
    <property type="molecule type" value="Genomic_DNA"/>
</dbReference>
<accession>A0A9P0N3Z0</accession>
<dbReference type="InterPro" id="IPR032675">
    <property type="entry name" value="LRR_dom_sf"/>
</dbReference>
<dbReference type="InterPro" id="IPR001611">
    <property type="entry name" value="Leu-rich_rpt"/>
</dbReference>
<organism evidence="2 3">
    <name type="scientific">Spodoptera littoralis</name>
    <name type="common">Egyptian cotton leafworm</name>
    <dbReference type="NCBI Taxonomy" id="7109"/>
    <lineage>
        <taxon>Eukaryota</taxon>
        <taxon>Metazoa</taxon>
        <taxon>Ecdysozoa</taxon>
        <taxon>Arthropoda</taxon>
        <taxon>Hexapoda</taxon>
        <taxon>Insecta</taxon>
        <taxon>Pterygota</taxon>
        <taxon>Neoptera</taxon>
        <taxon>Endopterygota</taxon>
        <taxon>Lepidoptera</taxon>
        <taxon>Glossata</taxon>
        <taxon>Ditrysia</taxon>
        <taxon>Noctuoidea</taxon>
        <taxon>Noctuidae</taxon>
        <taxon>Amphipyrinae</taxon>
        <taxon>Spodoptera</taxon>
    </lineage>
</organism>
<dbReference type="SMART" id="SM00368">
    <property type="entry name" value="LRR_RI"/>
    <property type="match status" value="5"/>
</dbReference>
<feature type="region of interest" description="Disordered" evidence="1">
    <location>
        <begin position="451"/>
        <end position="484"/>
    </location>
</feature>
<proteinExistence type="predicted"/>
<protein>
    <recommendedName>
        <fullName evidence="4">Leucine-rich repeat-containing protein</fullName>
    </recommendedName>
</protein>
<gene>
    <name evidence="2" type="ORF">SPLIT_LOCUS9231</name>
</gene>
<evidence type="ECO:0000313" key="2">
    <source>
        <dbReference type="EMBL" id="CAH1643877.1"/>
    </source>
</evidence>
<evidence type="ECO:0000256" key="1">
    <source>
        <dbReference type="SAM" id="MobiDB-lite"/>
    </source>
</evidence>
<dbReference type="Gene3D" id="3.80.10.10">
    <property type="entry name" value="Ribonuclease Inhibitor"/>
    <property type="match status" value="2"/>
</dbReference>
<dbReference type="PANTHER" id="PTHR46984">
    <property type="entry name" value="LEUCINE-RICH REPEAT-CONTAINING PROTEIN 71"/>
    <property type="match status" value="1"/>
</dbReference>
<evidence type="ECO:0008006" key="4">
    <source>
        <dbReference type="Google" id="ProtNLM"/>
    </source>
</evidence>
<dbReference type="PANTHER" id="PTHR46984:SF1">
    <property type="entry name" value="LEUCINE-RICH REPEAT-CONTAINING PROTEIN 71"/>
    <property type="match status" value="1"/>
</dbReference>
<reference evidence="2" key="1">
    <citation type="submission" date="2022-02" db="EMBL/GenBank/DDBJ databases">
        <authorList>
            <person name="King R."/>
        </authorList>
    </citation>
    <scope>NUCLEOTIDE SEQUENCE</scope>
</reference>
<dbReference type="Proteomes" id="UP001153321">
    <property type="component" value="Chromosome 30"/>
</dbReference>
<feature type="region of interest" description="Disordered" evidence="1">
    <location>
        <begin position="851"/>
        <end position="873"/>
    </location>
</feature>
<dbReference type="Pfam" id="PF13516">
    <property type="entry name" value="LRR_6"/>
    <property type="match status" value="4"/>
</dbReference>
<dbReference type="SUPFAM" id="SSF52047">
    <property type="entry name" value="RNI-like"/>
    <property type="match status" value="1"/>
</dbReference>
<sequence length="873" mass="98538">MEIDETAVSGDIQSTTGRPTPADFDKYLPWACAQLSAEADVVVIRSLLSMYQTGRENTKTKSKFIPKIQTEVDSNETLPHNLTSDLNEIDGPSDEKTVYIETVYDEYNKLVRLNFNKNNTIKIPRLTFKIIGLILHFHTSLSSIVISSGAHAAAIYEISKFLPKSNITEICLDCTYVPEGNYHILLKYVNLKHLSLSKCNVNDATLQLIASELLRMNPTPKLCALNLATNQITDVGAKCLAEVLRRNRNIGYLNLSDNMISDDGAISIFNILMEFPLTPEEAAERRSRLMVRLIERNNLLQKTIKNMQEVGDLAEKKMARRKTIKPPLTNALKKKIDSENTMTKSMEMILYERAEIIVDNLMGPAYNNLSHLSIKKLCDVLNQQKLLARRPRGLVNVVIEDPHVAEWTDPPKPMPDDFENFVPWACSQMLVEAKVVVTRFTQSEYISVKSTPTGKTKKSKGPAHLNSSTDTVNEQKFSTMPTTDSDSKIGIDAIYDTSHNLVQIKFLKNQTIPRKVFKIIGLIIRFQKYLNSIVINSGLTCEIIHEIAKILPLSRITEICLDHSYIKEANYDILLEQGSIKHLSLARCRINDVIVKNIASKLCYQQKAAKTLIALNLASNRITDVGAQYLADALRSNRQLSYLNLSDNMINDEGALSIFNVLMEFPLTSLEDHSRKTRLMIYLHRKLDLIIKKTKEVRASEDKKNLKRRVTKPIVMAKKKNSEKDNNSGTGTSQHIRSIPNIEPLFSDKAANIVEDMIGPFVDPFDDSSIFVKHHKVYCYGNNVLCHLNMAYNNLSYNSVKKLRNVVMSQHVHGRKPKGLINVRLEGNYLPISCKELTEIDDMLESGLLQTKRPSESKKRVSKVGSAKSTGIF</sequence>
<dbReference type="InterPro" id="IPR053040">
    <property type="entry name" value="LRR-containing_protein_71"/>
</dbReference>
<keyword evidence="3" id="KW-1185">Reference proteome</keyword>
<dbReference type="AlphaFoldDB" id="A0A9P0N3Z0"/>
<evidence type="ECO:0000313" key="3">
    <source>
        <dbReference type="Proteomes" id="UP001153321"/>
    </source>
</evidence>